<evidence type="ECO:0000313" key="2">
    <source>
        <dbReference type="Proteomes" id="UP000236544"/>
    </source>
</evidence>
<protein>
    <submittedName>
        <fullName evidence="1">LAQU0S12e01596g1_1</fullName>
    </submittedName>
</protein>
<keyword evidence="2" id="KW-1185">Reference proteome</keyword>
<dbReference type="Proteomes" id="UP000236544">
    <property type="component" value="Unassembled WGS sequence"/>
</dbReference>
<sequence length="156" mass="16826">MRDTEGKFPERRSGRSPARFHNVAIVPMGAAASEKSGGMPGTGLAWQMMSGERVGSVNWQRRISSASRRCDGGYVRHVRWGVCARMRMGVVHVIASRDGGWGARCALTIDGGSTRAYAAAHLADIARARDRAPLAPCHVTFGAVARSFFFSLSVFS</sequence>
<dbReference type="AlphaFoldDB" id="A0A0P1KUE0"/>
<proteinExistence type="predicted"/>
<reference evidence="2" key="1">
    <citation type="submission" date="2015-10" db="EMBL/GenBank/DDBJ databases">
        <authorList>
            <person name="Devillers H."/>
        </authorList>
    </citation>
    <scope>NUCLEOTIDE SEQUENCE [LARGE SCALE GENOMIC DNA]</scope>
</reference>
<accession>A0A0P1KUE0</accession>
<evidence type="ECO:0000313" key="1">
    <source>
        <dbReference type="EMBL" id="CUS23857.1"/>
    </source>
</evidence>
<dbReference type="EMBL" id="LN890553">
    <property type="protein sequence ID" value="CUS23857.1"/>
    <property type="molecule type" value="Genomic_DNA"/>
</dbReference>
<name>A0A0P1KUE0_9SACH</name>
<organism evidence="1 2">
    <name type="scientific">Lachancea quebecensis</name>
    <dbReference type="NCBI Taxonomy" id="1654605"/>
    <lineage>
        <taxon>Eukaryota</taxon>
        <taxon>Fungi</taxon>
        <taxon>Dikarya</taxon>
        <taxon>Ascomycota</taxon>
        <taxon>Saccharomycotina</taxon>
        <taxon>Saccharomycetes</taxon>
        <taxon>Saccharomycetales</taxon>
        <taxon>Saccharomycetaceae</taxon>
        <taxon>Lachancea</taxon>
    </lineage>
</organism>
<gene>
    <name evidence="1" type="ORF">LAQU0_S12e01596g</name>
</gene>